<evidence type="ECO:0000256" key="1">
    <source>
        <dbReference type="ARBA" id="ARBA00001911"/>
    </source>
</evidence>
<dbReference type="Gene3D" id="3.40.50.1970">
    <property type="match status" value="1"/>
</dbReference>
<dbReference type="CDD" id="cd08195">
    <property type="entry name" value="DHQS"/>
    <property type="match status" value="1"/>
</dbReference>
<dbReference type="PANTHER" id="PTHR43622:SF1">
    <property type="entry name" value="3-DEHYDROQUINATE SYNTHASE"/>
    <property type="match status" value="1"/>
</dbReference>
<dbReference type="EMBL" id="FOYQ01000002">
    <property type="protein sequence ID" value="SFR46457.1"/>
    <property type="molecule type" value="Genomic_DNA"/>
</dbReference>
<dbReference type="Gene3D" id="1.20.1090.10">
    <property type="entry name" value="Dehydroquinate synthase-like - alpha domain"/>
    <property type="match status" value="1"/>
</dbReference>
<dbReference type="InterPro" id="IPR016037">
    <property type="entry name" value="DHQ_synth_AroB"/>
</dbReference>
<dbReference type="PANTHER" id="PTHR43622">
    <property type="entry name" value="3-DEHYDROQUINATE SYNTHASE"/>
    <property type="match status" value="1"/>
</dbReference>
<keyword evidence="15" id="KW-1185">Reference proteome</keyword>
<keyword evidence="8" id="KW-0520">NAD</keyword>
<organism evidence="14 15">
    <name type="scientific">Robiginitalea myxolifaciens</name>
    <dbReference type="NCBI Taxonomy" id="400055"/>
    <lineage>
        <taxon>Bacteria</taxon>
        <taxon>Pseudomonadati</taxon>
        <taxon>Bacteroidota</taxon>
        <taxon>Flavobacteriia</taxon>
        <taxon>Flavobacteriales</taxon>
        <taxon>Flavobacteriaceae</taxon>
        <taxon>Robiginitalea</taxon>
    </lineage>
</organism>
<keyword evidence="9" id="KW-0456">Lyase</keyword>
<dbReference type="GO" id="GO:0046872">
    <property type="term" value="F:metal ion binding"/>
    <property type="evidence" value="ECO:0007669"/>
    <property type="project" value="UniProtKB-KW"/>
</dbReference>
<dbReference type="NCBIfam" id="TIGR01357">
    <property type="entry name" value="aroB"/>
    <property type="match status" value="1"/>
</dbReference>
<keyword evidence="7" id="KW-0862">Zinc</keyword>
<evidence type="ECO:0000313" key="14">
    <source>
        <dbReference type="EMBL" id="SFR46457.1"/>
    </source>
</evidence>
<keyword evidence="5" id="KW-0479">Metal-binding</keyword>
<evidence type="ECO:0000259" key="12">
    <source>
        <dbReference type="Pfam" id="PF01761"/>
    </source>
</evidence>
<dbReference type="InterPro" id="IPR030963">
    <property type="entry name" value="DHQ_synth_fam"/>
</dbReference>
<name>A0A1I6GWM4_9FLAO</name>
<dbReference type="Pfam" id="PF24621">
    <property type="entry name" value="DHQS_C"/>
    <property type="match status" value="1"/>
</dbReference>
<dbReference type="PIRSF" id="PIRSF001455">
    <property type="entry name" value="DHQ_synth"/>
    <property type="match status" value="1"/>
</dbReference>
<evidence type="ECO:0000256" key="2">
    <source>
        <dbReference type="ARBA" id="ARBA00001941"/>
    </source>
</evidence>
<proteinExistence type="predicted"/>
<dbReference type="GO" id="GO:0003856">
    <property type="term" value="F:3-dehydroquinate synthase activity"/>
    <property type="evidence" value="ECO:0007669"/>
    <property type="project" value="UniProtKB-UniRule"/>
</dbReference>
<evidence type="ECO:0000256" key="8">
    <source>
        <dbReference type="ARBA" id="ARBA00023027"/>
    </source>
</evidence>
<comment type="cofactor">
    <cofactor evidence="2">
        <name>Co(2+)</name>
        <dbReference type="ChEBI" id="CHEBI:48828"/>
    </cofactor>
</comment>
<evidence type="ECO:0000256" key="7">
    <source>
        <dbReference type="ARBA" id="ARBA00022833"/>
    </source>
</evidence>
<evidence type="ECO:0000256" key="6">
    <source>
        <dbReference type="ARBA" id="ARBA00022741"/>
    </source>
</evidence>
<reference evidence="14 15" key="1">
    <citation type="submission" date="2016-10" db="EMBL/GenBank/DDBJ databases">
        <authorList>
            <person name="de Groot N.N."/>
        </authorList>
    </citation>
    <scope>NUCLEOTIDE SEQUENCE [LARGE SCALE GENOMIC DNA]</scope>
    <source>
        <strain evidence="14 15">DSM 21019</strain>
    </source>
</reference>
<feature type="domain" description="3-dehydroquinate synthase N-terminal" evidence="12">
    <location>
        <begin position="63"/>
        <end position="173"/>
    </location>
</feature>
<evidence type="ECO:0000256" key="4">
    <source>
        <dbReference type="ARBA" id="ARBA00003485"/>
    </source>
</evidence>
<dbReference type="GO" id="GO:0000166">
    <property type="term" value="F:nucleotide binding"/>
    <property type="evidence" value="ECO:0007669"/>
    <property type="project" value="UniProtKB-KW"/>
</dbReference>
<evidence type="ECO:0000256" key="3">
    <source>
        <dbReference type="ARBA" id="ARBA00001947"/>
    </source>
</evidence>
<dbReference type="EC" id="4.2.3.4" evidence="11"/>
<keyword evidence="6" id="KW-0547">Nucleotide-binding</keyword>
<comment type="cofactor">
    <cofactor evidence="1">
        <name>NAD(+)</name>
        <dbReference type="ChEBI" id="CHEBI:57540"/>
    </cofactor>
</comment>
<dbReference type="InterPro" id="IPR056179">
    <property type="entry name" value="DHQS_C"/>
</dbReference>
<feature type="domain" description="3-dehydroquinate synthase C-terminal" evidence="13">
    <location>
        <begin position="176"/>
        <end position="317"/>
    </location>
</feature>
<keyword evidence="10" id="KW-0170">Cobalt</keyword>
<dbReference type="GO" id="GO:0005737">
    <property type="term" value="C:cytoplasm"/>
    <property type="evidence" value="ECO:0007669"/>
    <property type="project" value="InterPro"/>
</dbReference>
<dbReference type="OrthoDB" id="9806583at2"/>
<comment type="cofactor">
    <cofactor evidence="3">
        <name>Zn(2+)</name>
        <dbReference type="ChEBI" id="CHEBI:29105"/>
    </cofactor>
</comment>
<dbReference type="RefSeq" id="WP_092982283.1">
    <property type="nucleotide sequence ID" value="NZ_FOYQ01000002.1"/>
</dbReference>
<evidence type="ECO:0000313" key="15">
    <source>
        <dbReference type="Proteomes" id="UP000199534"/>
    </source>
</evidence>
<evidence type="ECO:0000259" key="13">
    <source>
        <dbReference type="Pfam" id="PF24621"/>
    </source>
</evidence>
<evidence type="ECO:0000256" key="9">
    <source>
        <dbReference type="ARBA" id="ARBA00023239"/>
    </source>
</evidence>
<protein>
    <recommendedName>
        <fullName evidence="11">3-dehydroquinate synthase</fullName>
        <ecNumber evidence="11">4.2.3.4</ecNumber>
    </recommendedName>
</protein>
<dbReference type="Pfam" id="PF01761">
    <property type="entry name" value="DHQ_synthase"/>
    <property type="match status" value="1"/>
</dbReference>
<dbReference type="AlphaFoldDB" id="A0A1I6GWM4"/>
<dbReference type="Proteomes" id="UP000199534">
    <property type="component" value="Unassembled WGS sequence"/>
</dbReference>
<evidence type="ECO:0000256" key="5">
    <source>
        <dbReference type="ARBA" id="ARBA00022723"/>
    </source>
</evidence>
<dbReference type="STRING" id="400055.SAMN04490243_1811"/>
<dbReference type="GO" id="GO:0009423">
    <property type="term" value="P:chorismate biosynthetic process"/>
    <property type="evidence" value="ECO:0007669"/>
    <property type="project" value="UniProtKB-UniRule"/>
</dbReference>
<dbReference type="InterPro" id="IPR050071">
    <property type="entry name" value="Dehydroquinate_synthase"/>
</dbReference>
<gene>
    <name evidence="14" type="ORF">SAMN04490243_1811</name>
</gene>
<accession>A0A1I6GWM4</accession>
<evidence type="ECO:0000256" key="11">
    <source>
        <dbReference type="NCBIfam" id="TIGR01357"/>
    </source>
</evidence>
<evidence type="ECO:0000256" key="10">
    <source>
        <dbReference type="ARBA" id="ARBA00023285"/>
    </source>
</evidence>
<sequence length="353" mass="38844">MESLRSDAHDVFFGSNGFQELSAFLEKKGYSKVFLLTDTNTRRDCLPVLLEHLPEAATWELLEMAPGESNKQVSACIPLWQALSDKGADRKSILISLGGGVVTDLGGFVACTYQRGIDFINIPTSLLAMVDASVGGKTGVDLGSLKNQVGIIRQPEMVLVHSQFLKTLEKRELYSGFAEMLKHGLIQDQGYWENLITRKPEDIGIADIAHSVQIKNQVVIQDPTEKGLRKILNFGHTLGHAIESYFLTAENLPTLLHGEAIAAGMILEAHLATKVCQLPSEACDQIKNGFNQYFEKVAFEPEQITAIKSLMSHDKKNAFGTVKFALLETIGGATYNCEVSDSQLDAAFEYYKV</sequence>
<dbReference type="FunFam" id="3.40.50.1970:FF:000007">
    <property type="entry name" value="Pentafunctional AROM polypeptide"/>
    <property type="match status" value="1"/>
</dbReference>
<dbReference type="InterPro" id="IPR030960">
    <property type="entry name" value="DHQS/DOIS_N"/>
</dbReference>
<dbReference type="GO" id="GO:0009073">
    <property type="term" value="P:aromatic amino acid family biosynthetic process"/>
    <property type="evidence" value="ECO:0007669"/>
    <property type="project" value="InterPro"/>
</dbReference>
<dbReference type="SUPFAM" id="SSF56796">
    <property type="entry name" value="Dehydroquinate synthase-like"/>
    <property type="match status" value="1"/>
</dbReference>
<comment type="function">
    <text evidence="4">Catalyzes the conversion of 3-deoxy-D-arabino-heptulosonate 7-phosphate (DAHP) to dehydroquinate (DHQ).</text>
</comment>